<evidence type="ECO:0000256" key="2">
    <source>
        <dbReference type="ARBA" id="ARBA00022723"/>
    </source>
</evidence>
<dbReference type="PROSITE" id="PS50115">
    <property type="entry name" value="ARFGAP"/>
    <property type="match status" value="1"/>
</dbReference>
<accession>A0A813A5Y6</accession>
<feature type="non-terminal residue" evidence="8">
    <location>
        <position position="1"/>
    </location>
</feature>
<organism evidence="8 9">
    <name type="scientific">Symbiodinium necroappetens</name>
    <dbReference type="NCBI Taxonomy" id="1628268"/>
    <lineage>
        <taxon>Eukaryota</taxon>
        <taxon>Sar</taxon>
        <taxon>Alveolata</taxon>
        <taxon>Dinophyceae</taxon>
        <taxon>Suessiales</taxon>
        <taxon>Symbiodiniaceae</taxon>
        <taxon>Symbiodinium</taxon>
    </lineage>
</organism>
<dbReference type="GO" id="GO:0048205">
    <property type="term" value="P:COPI coating of Golgi vesicle"/>
    <property type="evidence" value="ECO:0007669"/>
    <property type="project" value="TreeGrafter"/>
</dbReference>
<feature type="compositionally biased region" description="Low complexity" evidence="6">
    <location>
        <begin position="187"/>
        <end position="202"/>
    </location>
</feature>
<dbReference type="CDD" id="cd08831">
    <property type="entry name" value="ArfGap_ArfGap2_3_like"/>
    <property type="match status" value="1"/>
</dbReference>
<dbReference type="EMBL" id="CAJNJA010053753">
    <property type="protein sequence ID" value="CAE7851413.1"/>
    <property type="molecule type" value="Genomic_DNA"/>
</dbReference>
<comment type="caution">
    <text evidence="8">The sequence shown here is derived from an EMBL/GenBank/DDBJ whole genome shotgun (WGS) entry which is preliminary data.</text>
</comment>
<evidence type="ECO:0000313" key="9">
    <source>
        <dbReference type="Proteomes" id="UP000601435"/>
    </source>
</evidence>
<dbReference type="SUPFAM" id="SSF57863">
    <property type="entry name" value="ArfGap/RecO-like zinc finger"/>
    <property type="match status" value="1"/>
</dbReference>
<gene>
    <name evidence="8" type="primary">AGD8</name>
    <name evidence="8" type="ORF">SNEC2469_LOCUS26417</name>
</gene>
<keyword evidence="3 5" id="KW-0863">Zinc-finger</keyword>
<protein>
    <submittedName>
        <fullName evidence="8">AGD8 protein</fullName>
    </submittedName>
</protein>
<dbReference type="PANTHER" id="PTHR45686:SF4">
    <property type="entry name" value="ADP-RIBOSYLATION FACTOR GTPASE ACTIVATING PROTEIN 3, ISOFORM H"/>
    <property type="match status" value="1"/>
</dbReference>
<sequence>MDWNGLEALQALGQGTLSKVNDKGFVPDEVRNTFFRKLRMKSENRTCFECPARNPTWISLTWGIYLCLECSGEHRRKGVHISFVRSVELDSFTPEQMVQMAVGGNGKAQEYFKGHEMGKLSSSGRVADYTSKAAERYRAQLEADAKKACEKLGVASKSASQAASKDEGPVDPVDQAADFSFEGPEKAASASPSSKSMGAQSAPSPQAMGYSDSPMRGASAPAVVPTQKPVHTVPSAH</sequence>
<evidence type="ECO:0000259" key="7">
    <source>
        <dbReference type="PROSITE" id="PS50115"/>
    </source>
</evidence>
<evidence type="ECO:0000256" key="5">
    <source>
        <dbReference type="PROSITE-ProRule" id="PRU00288"/>
    </source>
</evidence>
<keyword evidence="4" id="KW-0862">Zinc</keyword>
<dbReference type="OrthoDB" id="10266696at2759"/>
<dbReference type="AlphaFoldDB" id="A0A813A5Y6"/>
<dbReference type="SMART" id="SM00105">
    <property type="entry name" value="ArfGap"/>
    <property type="match status" value="1"/>
</dbReference>
<evidence type="ECO:0000256" key="6">
    <source>
        <dbReference type="SAM" id="MobiDB-lite"/>
    </source>
</evidence>
<dbReference type="PANTHER" id="PTHR45686">
    <property type="entry name" value="ADP-RIBOSYLATION FACTOR GTPASE ACTIVATING PROTEIN 3, ISOFORM H-RELATED"/>
    <property type="match status" value="1"/>
</dbReference>
<feature type="domain" description="Arf-GAP" evidence="7">
    <location>
        <begin position="32"/>
        <end position="150"/>
    </location>
</feature>
<dbReference type="Proteomes" id="UP000601435">
    <property type="component" value="Unassembled WGS sequence"/>
</dbReference>
<dbReference type="GO" id="GO:0000139">
    <property type="term" value="C:Golgi membrane"/>
    <property type="evidence" value="ECO:0007669"/>
    <property type="project" value="GOC"/>
</dbReference>
<evidence type="ECO:0000256" key="1">
    <source>
        <dbReference type="ARBA" id="ARBA00022468"/>
    </source>
</evidence>
<keyword evidence="9" id="KW-1185">Reference proteome</keyword>
<dbReference type="PRINTS" id="PR00405">
    <property type="entry name" value="REVINTRACTNG"/>
</dbReference>
<name>A0A813A5Y6_9DINO</name>
<feature type="region of interest" description="Disordered" evidence="6">
    <location>
        <begin position="156"/>
        <end position="237"/>
    </location>
</feature>
<dbReference type="InterPro" id="IPR037278">
    <property type="entry name" value="ARFGAP/RecO"/>
</dbReference>
<dbReference type="GO" id="GO:0005096">
    <property type="term" value="F:GTPase activator activity"/>
    <property type="evidence" value="ECO:0007669"/>
    <property type="project" value="UniProtKB-KW"/>
</dbReference>
<evidence type="ECO:0000256" key="4">
    <source>
        <dbReference type="ARBA" id="ARBA00022833"/>
    </source>
</evidence>
<reference evidence="8" key="1">
    <citation type="submission" date="2021-02" db="EMBL/GenBank/DDBJ databases">
        <authorList>
            <person name="Dougan E. K."/>
            <person name="Rhodes N."/>
            <person name="Thang M."/>
            <person name="Chan C."/>
        </authorList>
    </citation>
    <scope>NUCLEOTIDE SEQUENCE</scope>
</reference>
<dbReference type="GO" id="GO:0008270">
    <property type="term" value="F:zinc ion binding"/>
    <property type="evidence" value="ECO:0007669"/>
    <property type="project" value="UniProtKB-KW"/>
</dbReference>
<dbReference type="InterPro" id="IPR038508">
    <property type="entry name" value="ArfGAP_dom_sf"/>
</dbReference>
<keyword evidence="1" id="KW-0343">GTPase activation</keyword>
<dbReference type="InterPro" id="IPR001164">
    <property type="entry name" value="ArfGAP_dom"/>
</dbReference>
<evidence type="ECO:0000256" key="3">
    <source>
        <dbReference type="ARBA" id="ARBA00022771"/>
    </source>
</evidence>
<dbReference type="Pfam" id="PF01412">
    <property type="entry name" value="ArfGap"/>
    <property type="match status" value="1"/>
</dbReference>
<evidence type="ECO:0000313" key="8">
    <source>
        <dbReference type="EMBL" id="CAE7851413.1"/>
    </source>
</evidence>
<dbReference type="Gene3D" id="1.10.220.150">
    <property type="entry name" value="Arf GTPase activating protein"/>
    <property type="match status" value="1"/>
</dbReference>
<keyword evidence="2" id="KW-0479">Metal-binding</keyword>
<proteinExistence type="predicted"/>